<dbReference type="CDD" id="cd00198">
    <property type="entry name" value="vWFA"/>
    <property type="match status" value="1"/>
</dbReference>
<comment type="caution">
    <text evidence="3">The sequence shown here is derived from an EMBL/GenBank/DDBJ whole genome shotgun (WGS) entry which is preliminary data.</text>
</comment>
<evidence type="ECO:0000259" key="2">
    <source>
        <dbReference type="PROSITE" id="PS50234"/>
    </source>
</evidence>
<feature type="transmembrane region" description="Helical" evidence="1">
    <location>
        <begin position="20"/>
        <end position="39"/>
    </location>
</feature>
<keyword evidence="1" id="KW-0472">Membrane</keyword>
<keyword evidence="1" id="KW-1133">Transmembrane helix</keyword>
<dbReference type="PROSITE" id="PS50234">
    <property type="entry name" value="VWFA"/>
    <property type="match status" value="1"/>
</dbReference>
<dbReference type="EMBL" id="JAEUAK010000005">
    <property type="protein sequence ID" value="MBW9053945.1"/>
    <property type="molecule type" value="Genomic_DNA"/>
</dbReference>
<dbReference type="Pfam" id="PF13400">
    <property type="entry name" value="Tad"/>
    <property type="match status" value="1"/>
</dbReference>
<feature type="domain" description="VWFA" evidence="2">
    <location>
        <begin position="164"/>
        <end position="381"/>
    </location>
</feature>
<dbReference type="Proteomes" id="UP000717752">
    <property type="component" value="Unassembled WGS sequence"/>
</dbReference>
<dbReference type="RefSeq" id="WP_220335503.1">
    <property type="nucleotide sequence ID" value="NZ_JAEUAK010000005.1"/>
</dbReference>
<reference evidence="3 4" key="1">
    <citation type="journal article" date="2021" name="MBio">
        <title>Poor Competitiveness of Bradyrhizobium in Pigeon Pea Root Colonization in Indian Soils.</title>
        <authorList>
            <person name="Chalasani D."/>
            <person name="Basu A."/>
            <person name="Pullabhotla S.V.S.R.N."/>
            <person name="Jorrin B."/>
            <person name="Neal A.L."/>
            <person name="Poole P.S."/>
            <person name="Podile A.R."/>
            <person name="Tkacz A."/>
        </authorList>
    </citation>
    <scope>NUCLEOTIDE SEQUENCE [LARGE SCALE GENOMIC DNA]</scope>
    <source>
        <strain evidence="3 4">HU56</strain>
    </source>
</reference>
<evidence type="ECO:0000313" key="3">
    <source>
        <dbReference type="EMBL" id="MBW9053945.1"/>
    </source>
</evidence>
<sequence length="394" mass="41261">MMNTLHSLLDRLRRDRGGNFGMMTAILLPVLVGAAGFAIDTMNIMASQRQLQEAADAGALAAASALSAGKVTTDDQAKTLAKDFVIGQMANYVDAATISALETSTAVTINTTTSSGGKSYKISVNASYPLSLTPFMNVLGFKTSNIAAAGTSTGGISQERSAVSMTLVLDESGSMLANTGTKIVPTTSCKQYNTSGQSIGEKSPCYIKKIDALKTAANLLLDQLDKADPQSKYVRTNAIAWSGTIQDSNSFNWGTSKTRTEVINTMSAGGNTESSVPMEKAYNGLNSIGGGSESKIQADAGNNKLTKYIVFMTDGENNNSSSDTKTLATCANAKKDGIKIYSIAFMAPEAGKNLLSTCASGPTYYFQAESMNDLIAAFQAIGQNAAADKTLLTQ</sequence>
<keyword evidence="4" id="KW-1185">Reference proteome</keyword>
<gene>
    <name evidence="3" type="ORF">JNB85_16170</name>
</gene>
<protein>
    <submittedName>
        <fullName evidence="3">TadE/TadG family protein</fullName>
    </submittedName>
</protein>
<evidence type="ECO:0000256" key="1">
    <source>
        <dbReference type="SAM" id="Phobius"/>
    </source>
</evidence>
<dbReference type="InterPro" id="IPR028087">
    <property type="entry name" value="Tad_N"/>
</dbReference>
<dbReference type="SUPFAM" id="SSF53300">
    <property type="entry name" value="vWA-like"/>
    <property type="match status" value="1"/>
</dbReference>
<keyword evidence="1" id="KW-0812">Transmembrane</keyword>
<name>A0ABS7GVG1_9HYPH</name>
<dbReference type="Gene3D" id="3.40.50.410">
    <property type="entry name" value="von Willebrand factor, type A domain"/>
    <property type="match status" value="1"/>
</dbReference>
<dbReference type="InterPro" id="IPR002035">
    <property type="entry name" value="VWF_A"/>
</dbReference>
<proteinExistence type="predicted"/>
<dbReference type="InterPro" id="IPR036465">
    <property type="entry name" value="vWFA_dom_sf"/>
</dbReference>
<dbReference type="Pfam" id="PF00092">
    <property type="entry name" value="VWA"/>
    <property type="match status" value="1"/>
</dbReference>
<accession>A0ABS7GVG1</accession>
<evidence type="ECO:0000313" key="4">
    <source>
        <dbReference type="Proteomes" id="UP000717752"/>
    </source>
</evidence>
<organism evidence="3 4">
    <name type="scientific">Rhizobium mesosinicum</name>
    <dbReference type="NCBI Taxonomy" id="335017"/>
    <lineage>
        <taxon>Bacteria</taxon>
        <taxon>Pseudomonadati</taxon>
        <taxon>Pseudomonadota</taxon>
        <taxon>Alphaproteobacteria</taxon>
        <taxon>Hyphomicrobiales</taxon>
        <taxon>Rhizobiaceae</taxon>
        <taxon>Rhizobium/Agrobacterium group</taxon>
        <taxon>Rhizobium</taxon>
    </lineage>
</organism>